<keyword evidence="4" id="KW-1185">Reference proteome</keyword>
<dbReference type="Gene3D" id="3.10.450.50">
    <property type="match status" value="1"/>
</dbReference>
<evidence type="ECO:0000313" key="3">
    <source>
        <dbReference type="EMBL" id="QUD90180.1"/>
    </source>
</evidence>
<dbReference type="Proteomes" id="UP000676409">
    <property type="component" value="Chromosome"/>
</dbReference>
<dbReference type="AlphaFoldDB" id="A0A975IWT6"/>
<feature type="chain" id="PRO_5037171605" evidence="1">
    <location>
        <begin position="26"/>
        <end position="165"/>
    </location>
</feature>
<dbReference type="Pfam" id="PF14534">
    <property type="entry name" value="DUF4440"/>
    <property type="match status" value="1"/>
</dbReference>
<sequence length="165" mass="17421">MSRAVLVAAALGLAASFGWAAAASAAPPDDKAAIAAVIRADVARMIAGINAHDAGEATKFDAPDMVSMEAGRPSSFGADADRAGLAMVMKYEPSWRVTVVDETVDVADSGELAVYRCTANQEFTSADGAPMIEKMNFLAGFKRKADGVWRVTWSMVAPMEKPHRK</sequence>
<feature type="domain" description="DUF4440" evidence="2">
    <location>
        <begin position="38"/>
        <end position="151"/>
    </location>
</feature>
<accession>A0A975IWT6</accession>
<dbReference type="EMBL" id="CP073078">
    <property type="protein sequence ID" value="QUD90180.1"/>
    <property type="molecule type" value="Genomic_DNA"/>
</dbReference>
<dbReference type="RefSeq" id="WP_211940231.1">
    <property type="nucleotide sequence ID" value="NZ_CP073078.1"/>
</dbReference>
<name>A0A975IWT6_9CAUL</name>
<evidence type="ECO:0000256" key="1">
    <source>
        <dbReference type="SAM" id="SignalP"/>
    </source>
</evidence>
<proteinExistence type="predicted"/>
<keyword evidence="1" id="KW-0732">Signal</keyword>
<gene>
    <name evidence="3" type="ORF">KCG34_10085</name>
</gene>
<dbReference type="SUPFAM" id="SSF54427">
    <property type="entry name" value="NTF2-like"/>
    <property type="match status" value="1"/>
</dbReference>
<reference evidence="3" key="1">
    <citation type="submission" date="2021-04" db="EMBL/GenBank/DDBJ databases">
        <title>The complete genome sequence of Caulobacter sp. S6.</title>
        <authorList>
            <person name="Tang Y."/>
            <person name="Ouyang W."/>
            <person name="Liu Q."/>
            <person name="Huang B."/>
            <person name="Guo Z."/>
            <person name="Lei P."/>
        </authorList>
    </citation>
    <scope>NUCLEOTIDE SEQUENCE</scope>
    <source>
        <strain evidence="3">S6</strain>
    </source>
</reference>
<dbReference type="InterPro" id="IPR027843">
    <property type="entry name" value="DUF4440"/>
</dbReference>
<dbReference type="KEGG" id="caul:KCG34_10085"/>
<organism evidence="3 4">
    <name type="scientific">Phenylobacterium montanum</name>
    <dbReference type="NCBI Taxonomy" id="2823693"/>
    <lineage>
        <taxon>Bacteria</taxon>
        <taxon>Pseudomonadati</taxon>
        <taxon>Pseudomonadota</taxon>
        <taxon>Alphaproteobacteria</taxon>
        <taxon>Caulobacterales</taxon>
        <taxon>Caulobacteraceae</taxon>
        <taxon>Phenylobacterium</taxon>
    </lineage>
</organism>
<feature type="signal peptide" evidence="1">
    <location>
        <begin position="1"/>
        <end position="25"/>
    </location>
</feature>
<protein>
    <submittedName>
        <fullName evidence="3">Nuclear transport factor 2 family protein</fullName>
    </submittedName>
</protein>
<dbReference type="InterPro" id="IPR032710">
    <property type="entry name" value="NTF2-like_dom_sf"/>
</dbReference>
<evidence type="ECO:0000313" key="4">
    <source>
        <dbReference type="Proteomes" id="UP000676409"/>
    </source>
</evidence>
<evidence type="ECO:0000259" key="2">
    <source>
        <dbReference type="Pfam" id="PF14534"/>
    </source>
</evidence>